<dbReference type="GO" id="GO:0000166">
    <property type="term" value="F:nucleotide binding"/>
    <property type="evidence" value="ECO:0007669"/>
    <property type="project" value="InterPro"/>
</dbReference>
<dbReference type="InterPro" id="IPR045092">
    <property type="entry name" value="Rrp6-like"/>
</dbReference>
<feature type="compositionally biased region" description="Basic and acidic residues" evidence="6">
    <location>
        <begin position="519"/>
        <end position="534"/>
    </location>
</feature>
<evidence type="ECO:0000256" key="3">
    <source>
        <dbReference type="ARBA" id="ARBA00022835"/>
    </source>
</evidence>
<dbReference type="GO" id="GO:0071040">
    <property type="term" value="P:nuclear polyadenylation-dependent antisense transcript catabolic process"/>
    <property type="evidence" value="ECO:0007669"/>
    <property type="project" value="TreeGrafter"/>
</dbReference>
<dbReference type="InterPro" id="IPR012337">
    <property type="entry name" value="RNaseH-like_sf"/>
</dbReference>
<dbReference type="Pfam" id="PF08066">
    <property type="entry name" value="PMC2NT"/>
    <property type="match status" value="1"/>
</dbReference>
<dbReference type="GO" id="GO:0071036">
    <property type="term" value="P:nuclear polyadenylation-dependent snoRNA catabolic process"/>
    <property type="evidence" value="ECO:0007669"/>
    <property type="project" value="TreeGrafter"/>
</dbReference>
<dbReference type="SUPFAM" id="SSF53098">
    <property type="entry name" value="Ribonuclease H-like"/>
    <property type="match status" value="1"/>
</dbReference>
<dbReference type="SUPFAM" id="SSF47819">
    <property type="entry name" value="HRDC-like"/>
    <property type="match status" value="1"/>
</dbReference>
<dbReference type="PANTHER" id="PTHR12124:SF47">
    <property type="entry name" value="EXOSOME COMPONENT 10"/>
    <property type="match status" value="1"/>
</dbReference>
<dbReference type="InterPro" id="IPR012588">
    <property type="entry name" value="Exosome-assoc_fac_Rrp6_N"/>
</dbReference>
<feature type="compositionally biased region" description="Polar residues" evidence="6">
    <location>
        <begin position="802"/>
        <end position="813"/>
    </location>
</feature>
<dbReference type="AlphaFoldDB" id="A0A7S2ZEH5"/>
<proteinExistence type="inferred from homology"/>
<comment type="similarity">
    <text evidence="5">Belongs to the exosome component 10/RRP6 family.</text>
</comment>
<dbReference type="GO" id="GO:0071039">
    <property type="term" value="P:nuclear polyadenylation-dependent CUT catabolic process"/>
    <property type="evidence" value="ECO:0007669"/>
    <property type="project" value="TreeGrafter"/>
</dbReference>
<dbReference type="GO" id="GO:0005730">
    <property type="term" value="C:nucleolus"/>
    <property type="evidence" value="ECO:0007669"/>
    <property type="project" value="TreeGrafter"/>
</dbReference>
<dbReference type="InterPro" id="IPR044876">
    <property type="entry name" value="HRDC_dom_sf"/>
</dbReference>
<dbReference type="GO" id="GO:0000176">
    <property type="term" value="C:nuclear exosome (RNase complex)"/>
    <property type="evidence" value="ECO:0007669"/>
    <property type="project" value="InterPro"/>
</dbReference>
<name>A0A7S2ZEH5_9RHOD</name>
<feature type="compositionally biased region" description="Polar residues" evidence="6">
    <location>
        <begin position="543"/>
        <end position="559"/>
    </location>
</feature>
<dbReference type="GO" id="GO:0071037">
    <property type="term" value="P:nuclear polyadenylation-dependent snRNA catabolic process"/>
    <property type="evidence" value="ECO:0007669"/>
    <property type="project" value="TreeGrafter"/>
</dbReference>
<keyword evidence="3" id="KW-0271">Exosome</keyword>
<protein>
    <recommendedName>
        <fullName evidence="7">HRDC domain-containing protein</fullName>
    </recommendedName>
</protein>
<accession>A0A7S2ZEH5</accession>
<feature type="compositionally biased region" description="Basic and acidic residues" evidence="6">
    <location>
        <begin position="716"/>
        <end position="738"/>
    </location>
</feature>
<dbReference type="InterPro" id="IPR036397">
    <property type="entry name" value="RNaseH_sf"/>
</dbReference>
<comment type="subcellular location">
    <subcellularLocation>
        <location evidence="1">Nucleus</location>
    </subcellularLocation>
</comment>
<reference evidence="8" key="1">
    <citation type="submission" date="2021-01" db="EMBL/GenBank/DDBJ databases">
        <authorList>
            <person name="Corre E."/>
            <person name="Pelletier E."/>
            <person name="Niang G."/>
            <person name="Scheremetjew M."/>
            <person name="Finn R."/>
            <person name="Kale V."/>
            <person name="Holt S."/>
            <person name="Cochrane G."/>
            <person name="Meng A."/>
            <person name="Brown T."/>
            <person name="Cohen L."/>
        </authorList>
    </citation>
    <scope>NUCLEOTIDE SEQUENCE</scope>
    <source>
        <strain evidence="8">CCMP 769</strain>
    </source>
</reference>
<dbReference type="PROSITE" id="PS50967">
    <property type="entry name" value="HRDC"/>
    <property type="match status" value="1"/>
</dbReference>
<keyword evidence="4" id="KW-0539">Nucleus</keyword>
<dbReference type="GO" id="GO:0071051">
    <property type="term" value="P:poly(A)-dependent snoRNA 3'-end processing"/>
    <property type="evidence" value="ECO:0007669"/>
    <property type="project" value="TreeGrafter"/>
</dbReference>
<dbReference type="InterPro" id="IPR010997">
    <property type="entry name" value="HRDC-like_sf"/>
</dbReference>
<evidence type="ECO:0000256" key="1">
    <source>
        <dbReference type="ARBA" id="ARBA00004123"/>
    </source>
</evidence>
<evidence type="ECO:0000256" key="4">
    <source>
        <dbReference type="ARBA" id="ARBA00023242"/>
    </source>
</evidence>
<evidence type="ECO:0000256" key="5">
    <source>
        <dbReference type="ARBA" id="ARBA00043957"/>
    </source>
</evidence>
<dbReference type="GO" id="GO:0071035">
    <property type="term" value="P:nuclear polyadenylation-dependent rRNA catabolic process"/>
    <property type="evidence" value="ECO:0007669"/>
    <property type="project" value="TreeGrafter"/>
</dbReference>
<sequence>MKEDSVLDGSVEEQCKELTRCIAGGVKQSNSLSGSESHEYLSSVSSEYRRSVRKLNKRVLKVLELLVGSGVSGKQVDEVFDSVVEYAEDALEVALTNVEEIGRDGEEQGELSRSAQFRRPSANLAKHHLKKPQLDFDDWPIDNSDTPFIPVAERKNPQLSDSVKQHVNRLSINNESVSLKHPYENDILQAAKSSALLPVPDRPRLWGSFEKTEFTFVEDEPDFEVMLEKLLGEKEIAVDLENHSERSYQGFCCLMQISTRSEDFVIDAIKLRSIMNRLLPIFSNPKVVKVLHGANHDVQWLERDFGLYIVNLFDTFASTKLLELQGSLAFLLEFFCDVKNSNKKKFQRSDWRVRPLPEDQMNYARSDTHYLLYIYDRLRSMLKEKGVLEECWLNSSTVSLRRYTKPRLPADAGRRLLDKSNMKGDWRTTRVVNELLKWRDTIARREDESPQFVLANELVLEIAGNAKRFASERQVQRLSQRVGSEILSKEAASVAQIVSDTVEAKSPPPTGAQETPSIVRKDPVHTRFDAKRSEAGIAKSDGNARSKNAKSGSFRQGQTPEDMGRELAIHDPQAGGLPNTTNDFEVHAEQRNSTTRLKHGVSVVVRKRRRSSLFCEEEDEDTYAEGTAGESVEINSSSVDVESTQRFQTIRTLVHEHIAESTKVRVATDPGDEDPCIEAGEGSEAIVIDDENTDALEKTSSGEDLILLTDKPMTAEMRRRERRDARKKANSERSDRNAPDQNGEPSKGRRKRKSYDYSSAPWSLAPPDEQTKSNSFKPGENVDPKHAKYSRGALGHADTRRSSGSKSMSYKTK</sequence>
<dbReference type="GO" id="GO:0000175">
    <property type="term" value="F:3'-5'-RNA exonuclease activity"/>
    <property type="evidence" value="ECO:0007669"/>
    <property type="project" value="InterPro"/>
</dbReference>
<feature type="region of interest" description="Disordered" evidence="6">
    <location>
        <begin position="500"/>
        <end position="561"/>
    </location>
</feature>
<evidence type="ECO:0000259" key="7">
    <source>
        <dbReference type="PROSITE" id="PS50967"/>
    </source>
</evidence>
<evidence type="ECO:0000256" key="6">
    <source>
        <dbReference type="SAM" id="MobiDB-lite"/>
    </source>
</evidence>
<dbReference type="Gene3D" id="3.30.420.10">
    <property type="entry name" value="Ribonuclease H-like superfamily/Ribonuclease H"/>
    <property type="match status" value="1"/>
</dbReference>
<dbReference type="Pfam" id="PF00570">
    <property type="entry name" value="HRDC"/>
    <property type="match status" value="1"/>
</dbReference>
<gene>
    <name evidence="8" type="ORF">RMAR00112_LOCUS5675</name>
</gene>
<evidence type="ECO:0000256" key="2">
    <source>
        <dbReference type="ARBA" id="ARBA00022552"/>
    </source>
</evidence>
<keyword evidence="2" id="KW-0698">rRNA processing</keyword>
<dbReference type="GO" id="GO:0003727">
    <property type="term" value="F:single-stranded RNA binding"/>
    <property type="evidence" value="ECO:0007669"/>
    <property type="project" value="TreeGrafter"/>
</dbReference>
<dbReference type="GO" id="GO:0071038">
    <property type="term" value="P:TRAMP-dependent tRNA surveillance pathway"/>
    <property type="evidence" value="ECO:0007669"/>
    <property type="project" value="TreeGrafter"/>
</dbReference>
<dbReference type="GO" id="GO:0000467">
    <property type="term" value="P:exonucleolytic trimming to generate mature 3'-end of 5.8S rRNA from tricistronic rRNA transcript (SSU-rRNA, 5.8S rRNA, LSU-rRNA)"/>
    <property type="evidence" value="ECO:0007669"/>
    <property type="project" value="InterPro"/>
</dbReference>
<dbReference type="Pfam" id="PF01612">
    <property type="entry name" value="DNA_pol_A_exo1"/>
    <property type="match status" value="1"/>
</dbReference>
<dbReference type="PANTHER" id="PTHR12124">
    <property type="entry name" value="POLYMYOSITIS/SCLERODERMA AUTOANTIGEN-RELATED"/>
    <property type="match status" value="1"/>
</dbReference>
<dbReference type="InterPro" id="IPR002562">
    <property type="entry name" value="3'-5'_exonuclease_dom"/>
</dbReference>
<feature type="region of interest" description="Disordered" evidence="6">
    <location>
        <begin position="688"/>
        <end position="813"/>
    </location>
</feature>
<dbReference type="GO" id="GO:0071044">
    <property type="term" value="P:histone mRNA catabolic process"/>
    <property type="evidence" value="ECO:0007669"/>
    <property type="project" value="TreeGrafter"/>
</dbReference>
<evidence type="ECO:0000313" key="8">
    <source>
        <dbReference type="EMBL" id="CAE0037724.1"/>
    </source>
</evidence>
<dbReference type="InterPro" id="IPR002121">
    <property type="entry name" value="HRDC_dom"/>
</dbReference>
<dbReference type="Gene3D" id="1.10.150.80">
    <property type="entry name" value="HRDC domain"/>
    <property type="match status" value="1"/>
</dbReference>
<feature type="domain" description="HRDC" evidence="7">
    <location>
        <begin position="425"/>
        <end position="508"/>
    </location>
</feature>
<organism evidence="8">
    <name type="scientific">Rhodosorus marinus</name>
    <dbReference type="NCBI Taxonomy" id="101924"/>
    <lineage>
        <taxon>Eukaryota</taxon>
        <taxon>Rhodophyta</taxon>
        <taxon>Stylonematophyceae</taxon>
        <taxon>Stylonematales</taxon>
        <taxon>Stylonemataceae</taxon>
        <taxon>Rhodosorus</taxon>
    </lineage>
</organism>
<dbReference type="SMART" id="SM00474">
    <property type="entry name" value="35EXOc"/>
    <property type="match status" value="1"/>
</dbReference>
<dbReference type="EMBL" id="HBHW01007474">
    <property type="protein sequence ID" value="CAE0037724.1"/>
    <property type="molecule type" value="Transcribed_RNA"/>
</dbReference>